<dbReference type="Pfam" id="PF10129">
    <property type="entry name" value="OpgC_C"/>
    <property type="match status" value="1"/>
</dbReference>
<feature type="transmembrane region" description="Helical" evidence="2">
    <location>
        <begin position="105"/>
        <end position="125"/>
    </location>
</feature>
<sequence length="401" mass="45386">MTLSPSVERDNEAATRRGGEVEVNPPRRGRDHRVDAMRGLALLMMFVDHIPQNLLNRLTLHNVGFADAAEIFVMLAGFASWIAYGNAIERHGWREGVSRIVRRCAVLYLYQFGLLLLTVLTIRQWRRIWPLPPDAVEPELAHGSTWLWKVLTLDALPNYLNILPLYIVLLLLFPVIYALLRRSLPLGLGISAAVWLLINVDPDVNLPNWLDPDGWYFDPFAWQFLFTLGACGAILTSRHGGSLPRRRWLTCVAWVYLAFSALESFPWTAWGLPDLRLFPMGPPEKTSLSPVRLIDVLSIFYLVESSRWARRASEGRLGQLFARFGRHSLEIFATGTVLDLYARLAFSLLGASWWMQMAVNVVSIALLYGLSLILDARRKRASERARVKRQAPTPTVSGTMA</sequence>
<accession>A0A850PIQ2</accession>
<dbReference type="PANTHER" id="PTHR38592:SF3">
    <property type="entry name" value="BLL4819 PROTEIN"/>
    <property type="match status" value="1"/>
</dbReference>
<feature type="transmembrane region" description="Helical" evidence="2">
    <location>
        <begin position="184"/>
        <end position="200"/>
    </location>
</feature>
<feature type="transmembrane region" description="Helical" evidence="2">
    <location>
        <begin position="220"/>
        <end position="236"/>
    </location>
</feature>
<evidence type="ECO:0000313" key="4">
    <source>
        <dbReference type="Proteomes" id="UP000585665"/>
    </source>
</evidence>
<comment type="caution">
    <text evidence="3">The sequence shown here is derived from an EMBL/GenBank/DDBJ whole genome shotgun (WGS) entry which is preliminary data.</text>
</comment>
<dbReference type="EMBL" id="JABXXR010000166">
    <property type="protein sequence ID" value="NVN41682.1"/>
    <property type="molecule type" value="Genomic_DNA"/>
</dbReference>
<organism evidence="3 4">
    <name type="scientific">Ameyamaea chiangmaiensis</name>
    <dbReference type="NCBI Taxonomy" id="442969"/>
    <lineage>
        <taxon>Bacteria</taxon>
        <taxon>Pseudomonadati</taxon>
        <taxon>Pseudomonadota</taxon>
        <taxon>Alphaproteobacteria</taxon>
        <taxon>Acetobacterales</taxon>
        <taxon>Acetobacteraceae</taxon>
        <taxon>Ameyamaea</taxon>
    </lineage>
</organism>
<feature type="region of interest" description="Disordered" evidence="1">
    <location>
        <begin position="1"/>
        <end position="30"/>
    </location>
</feature>
<keyword evidence="2" id="KW-0472">Membrane</keyword>
<feature type="transmembrane region" description="Helical" evidence="2">
    <location>
        <begin position="63"/>
        <end position="84"/>
    </location>
</feature>
<feature type="transmembrane region" description="Helical" evidence="2">
    <location>
        <begin position="159"/>
        <end position="177"/>
    </location>
</feature>
<dbReference type="PANTHER" id="PTHR38592">
    <property type="entry name" value="BLL4819 PROTEIN"/>
    <property type="match status" value="1"/>
</dbReference>
<dbReference type="Proteomes" id="UP000585665">
    <property type="component" value="Unassembled WGS sequence"/>
</dbReference>
<keyword evidence="2" id="KW-0812">Transmembrane</keyword>
<feature type="transmembrane region" description="Helical" evidence="2">
    <location>
        <begin position="354"/>
        <end position="374"/>
    </location>
</feature>
<dbReference type="AlphaFoldDB" id="A0A850PIQ2"/>
<protein>
    <submittedName>
        <fullName evidence="3">OpgC domain-containing protein</fullName>
    </submittedName>
</protein>
<name>A0A850PIQ2_9PROT</name>
<gene>
    <name evidence="3" type="ORF">HUK82_14065</name>
</gene>
<reference evidence="3 4" key="1">
    <citation type="submission" date="2020-06" db="EMBL/GenBank/DDBJ databases">
        <title>Description of novel acetic acid bacteria.</title>
        <authorList>
            <person name="Sombolestani A."/>
        </authorList>
    </citation>
    <scope>NUCLEOTIDE SEQUENCE [LARGE SCALE GENOMIC DNA]</scope>
    <source>
        <strain evidence="3 4">LMG 27010</strain>
    </source>
</reference>
<evidence type="ECO:0000256" key="2">
    <source>
        <dbReference type="SAM" id="Phobius"/>
    </source>
</evidence>
<proteinExistence type="predicted"/>
<dbReference type="RefSeq" id="WP_176614561.1">
    <property type="nucleotide sequence ID" value="NZ_JABXXR010000166.1"/>
</dbReference>
<dbReference type="InterPro" id="IPR014550">
    <property type="entry name" value="UCP028704_OpgC"/>
</dbReference>
<keyword evidence="4" id="KW-1185">Reference proteome</keyword>
<evidence type="ECO:0000256" key="1">
    <source>
        <dbReference type="SAM" id="MobiDB-lite"/>
    </source>
</evidence>
<evidence type="ECO:0000313" key="3">
    <source>
        <dbReference type="EMBL" id="NVN41682.1"/>
    </source>
</evidence>
<dbReference type="PIRSF" id="PIRSF028704">
    <property type="entry name" value="UPC028704"/>
    <property type="match status" value="1"/>
</dbReference>
<feature type="compositionally biased region" description="Basic and acidic residues" evidence="1">
    <location>
        <begin position="7"/>
        <end position="20"/>
    </location>
</feature>
<keyword evidence="2" id="KW-1133">Transmembrane helix</keyword>
<feature type="transmembrane region" description="Helical" evidence="2">
    <location>
        <begin position="248"/>
        <end position="267"/>
    </location>
</feature>